<accession>A0A7R9VMT4</accession>
<proteinExistence type="predicted"/>
<dbReference type="AlphaFoldDB" id="A0A7R9VMT4"/>
<evidence type="ECO:0000313" key="2">
    <source>
        <dbReference type="EMBL" id="CAD8299334.1"/>
    </source>
</evidence>
<organism evidence="2">
    <name type="scientific">Pseudictyota dubia</name>
    <dbReference type="NCBI Taxonomy" id="2749911"/>
    <lineage>
        <taxon>Eukaryota</taxon>
        <taxon>Sar</taxon>
        <taxon>Stramenopiles</taxon>
        <taxon>Ochrophyta</taxon>
        <taxon>Bacillariophyta</taxon>
        <taxon>Mediophyceae</taxon>
        <taxon>Biddulphiophycidae</taxon>
        <taxon>Eupodiscales</taxon>
        <taxon>Odontellaceae</taxon>
        <taxon>Pseudictyota</taxon>
    </lineage>
</organism>
<feature type="signal peptide" evidence="1">
    <location>
        <begin position="1"/>
        <end position="19"/>
    </location>
</feature>
<dbReference type="EMBL" id="HBED01008881">
    <property type="protein sequence ID" value="CAD8299334.1"/>
    <property type="molecule type" value="Transcribed_RNA"/>
</dbReference>
<protein>
    <submittedName>
        <fullName evidence="2">Uncharacterized protein</fullName>
    </submittedName>
</protein>
<keyword evidence="1" id="KW-0732">Signal</keyword>
<sequence>MKFSTTVVALLGMASTAMAGKGGCSWDPYCGKVFKYPANWCAYSEDRCEDDCDGTWLKKGKNKKLPGCCTDYDDKAKDSCWCHISEDNCESCSGHWEKGSECY</sequence>
<gene>
    <name evidence="2" type="ORF">TDUB1175_LOCUS4380</name>
</gene>
<reference evidence="2" key="1">
    <citation type="submission" date="2021-01" db="EMBL/GenBank/DDBJ databases">
        <authorList>
            <person name="Corre E."/>
            <person name="Pelletier E."/>
            <person name="Niang G."/>
            <person name="Scheremetjew M."/>
            <person name="Finn R."/>
            <person name="Kale V."/>
            <person name="Holt S."/>
            <person name="Cochrane G."/>
            <person name="Meng A."/>
            <person name="Brown T."/>
            <person name="Cohen L."/>
        </authorList>
    </citation>
    <scope>NUCLEOTIDE SEQUENCE</scope>
    <source>
        <strain evidence="2">CCMP147</strain>
    </source>
</reference>
<feature type="chain" id="PRO_5031075131" evidence="1">
    <location>
        <begin position="20"/>
        <end position="103"/>
    </location>
</feature>
<name>A0A7R9VMT4_9STRA</name>
<evidence type="ECO:0000256" key="1">
    <source>
        <dbReference type="SAM" id="SignalP"/>
    </source>
</evidence>